<dbReference type="Pfam" id="PF01386">
    <property type="entry name" value="Ribosomal_L25p"/>
    <property type="match status" value="1"/>
</dbReference>
<evidence type="ECO:0000256" key="6">
    <source>
        <dbReference type="SAM" id="MobiDB-lite"/>
    </source>
</evidence>
<reference evidence="9 10" key="1">
    <citation type="journal article" date="2009" name="Int. J. Syst. Evol. Microbiol.">
        <title>Paenibacillus contaminans sp. nov., isolated from a contaminated laboratory plate.</title>
        <authorList>
            <person name="Chou J.H."/>
            <person name="Lee J.H."/>
            <person name="Lin M.C."/>
            <person name="Chang P.S."/>
            <person name="Arun A.B."/>
            <person name="Young C.C."/>
            <person name="Chen W.M."/>
        </authorList>
    </citation>
    <scope>NUCLEOTIDE SEQUENCE [LARGE SCALE GENOMIC DNA]</scope>
    <source>
        <strain evidence="9 10">CKOBP-6</strain>
    </source>
</reference>
<dbReference type="GO" id="GO:0006412">
    <property type="term" value="P:translation"/>
    <property type="evidence" value="ECO:0007669"/>
    <property type="project" value="UniProtKB-UniRule"/>
</dbReference>
<dbReference type="GO" id="GO:0003735">
    <property type="term" value="F:structural constituent of ribosome"/>
    <property type="evidence" value="ECO:0007669"/>
    <property type="project" value="InterPro"/>
</dbReference>
<keyword evidence="2 5" id="KW-0694">RNA-binding</keyword>
<gene>
    <name evidence="5" type="primary">rplY</name>
    <name evidence="5" type="synonym">ctc</name>
    <name evidence="9" type="ORF">DQG23_40985</name>
</gene>
<evidence type="ECO:0000313" key="9">
    <source>
        <dbReference type="EMBL" id="RAV08504.1"/>
    </source>
</evidence>
<dbReference type="GO" id="GO:0008097">
    <property type="term" value="F:5S rRNA binding"/>
    <property type="evidence" value="ECO:0007669"/>
    <property type="project" value="InterPro"/>
</dbReference>
<keyword evidence="4 5" id="KW-0687">Ribonucleoprotein</keyword>
<comment type="caution">
    <text evidence="9">The sequence shown here is derived from an EMBL/GenBank/DDBJ whole genome shotgun (WGS) entry which is preliminary data.</text>
</comment>
<evidence type="ECO:0000313" key="10">
    <source>
        <dbReference type="Proteomes" id="UP000250369"/>
    </source>
</evidence>
<comment type="function">
    <text evidence="5">This is one of the proteins that binds to the 5S RNA in the ribosome where it forms part of the central protuberance.</text>
</comment>
<dbReference type="SUPFAM" id="SSF50715">
    <property type="entry name" value="Ribosomal protein L25-like"/>
    <property type="match status" value="1"/>
</dbReference>
<evidence type="ECO:0000256" key="4">
    <source>
        <dbReference type="ARBA" id="ARBA00023274"/>
    </source>
</evidence>
<dbReference type="PANTHER" id="PTHR33284:SF1">
    <property type="entry name" value="RIBOSOMAL PROTEIN L25_GLN-TRNA SYNTHETASE, ANTI-CODON-BINDING DOMAIN-CONTAINING PROTEIN"/>
    <property type="match status" value="1"/>
</dbReference>
<comment type="subunit">
    <text evidence="5">Part of the 50S ribosomal subunit; part of the 5S rRNA/L5/L18/L25 subcomplex. Contacts the 5S rRNA. Binds to the 5S rRNA independently of L5 and L18.</text>
</comment>
<dbReference type="InterPro" id="IPR001021">
    <property type="entry name" value="Ribosomal_bL25_long"/>
</dbReference>
<dbReference type="OrthoDB" id="9790002at2"/>
<evidence type="ECO:0000256" key="5">
    <source>
        <dbReference type="HAMAP-Rule" id="MF_01334"/>
    </source>
</evidence>
<sequence>MGMTLKAEARPLSTKSEIKKLRENGKVPGSVYGKKIGSASIAIDAKELLALLRSNPHAIVELDIPGAGVQPVMIQDVQREKLSRTLLHIDFHQINMNEPVRTTVAVELTGEAEGVKSGGILQVQMHEVEIRGLPERIPSAITFDVSGLQMGDLLHAGDLQMPEGIELKSAHEDIVATILVPQKEEVSAEDQEEAEPEMKETTHV</sequence>
<name>A0A329LKM9_9BACL</name>
<dbReference type="GO" id="GO:0022625">
    <property type="term" value="C:cytosolic large ribosomal subunit"/>
    <property type="evidence" value="ECO:0007669"/>
    <property type="project" value="TreeGrafter"/>
</dbReference>
<evidence type="ECO:0000259" key="8">
    <source>
        <dbReference type="Pfam" id="PF14693"/>
    </source>
</evidence>
<dbReference type="InterPro" id="IPR020930">
    <property type="entry name" value="Ribosomal_uL5_bac-type"/>
</dbReference>
<feature type="domain" description="Large ribosomal subunit protein bL25 beta" evidence="8">
    <location>
        <begin position="100"/>
        <end position="181"/>
    </location>
</feature>
<dbReference type="InterPro" id="IPR011035">
    <property type="entry name" value="Ribosomal_bL25/Gln-tRNA_synth"/>
</dbReference>
<organism evidence="9 10">
    <name type="scientific">Paenibacillus contaminans</name>
    <dbReference type="NCBI Taxonomy" id="450362"/>
    <lineage>
        <taxon>Bacteria</taxon>
        <taxon>Bacillati</taxon>
        <taxon>Bacillota</taxon>
        <taxon>Bacilli</taxon>
        <taxon>Bacillales</taxon>
        <taxon>Paenibacillaceae</taxon>
        <taxon>Paenibacillus</taxon>
    </lineage>
</organism>
<dbReference type="PANTHER" id="PTHR33284">
    <property type="entry name" value="RIBOSOMAL PROTEIN L25/GLN-TRNA SYNTHETASE, ANTI-CODON-BINDING DOMAIN-CONTAINING PROTEIN"/>
    <property type="match status" value="1"/>
</dbReference>
<feature type="region of interest" description="Disordered" evidence="6">
    <location>
        <begin position="184"/>
        <end position="204"/>
    </location>
</feature>
<dbReference type="AlphaFoldDB" id="A0A329LKM9"/>
<keyword evidence="10" id="KW-1185">Reference proteome</keyword>
<proteinExistence type="inferred from homology"/>
<dbReference type="InterPro" id="IPR020057">
    <property type="entry name" value="Ribosomal_bL25_b-dom"/>
</dbReference>
<protein>
    <recommendedName>
        <fullName evidence="5">Large ribosomal subunit protein bL25</fullName>
    </recommendedName>
    <alternativeName>
        <fullName evidence="5">General stress protein CTC</fullName>
    </alternativeName>
</protein>
<comment type="similarity">
    <text evidence="5">Belongs to the bacterial ribosomal protein bL25 family. CTC subfamily.</text>
</comment>
<dbReference type="InterPro" id="IPR020056">
    <property type="entry name" value="Rbsml_bL25/Gln-tRNA_synth_N"/>
</dbReference>
<feature type="domain" description="Large ribosomal subunit protein bL25 L25" evidence="7">
    <location>
        <begin position="5"/>
        <end position="91"/>
    </location>
</feature>
<dbReference type="CDD" id="cd00495">
    <property type="entry name" value="Ribosomal_L25_TL5_CTC"/>
    <property type="match status" value="1"/>
</dbReference>
<dbReference type="Pfam" id="PF14693">
    <property type="entry name" value="Ribosomal_TL5_C"/>
    <property type="match status" value="1"/>
</dbReference>
<dbReference type="Gene3D" id="2.40.240.10">
    <property type="entry name" value="Ribosomal Protein L25, Chain P"/>
    <property type="match status" value="1"/>
</dbReference>
<dbReference type="EMBL" id="QMFB01000058">
    <property type="protein sequence ID" value="RAV08504.1"/>
    <property type="molecule type" value="Genomic_DNA"/>
</dbReference>
<evidence type="ECO:0000256" key="3">
    <source>
        <dbReference type="ARBA" id="ARBA00022980"/>
    </source>
</evidence>
<accession>A0A329LKM9</accession>
<dbReference type="InterPro" id="IPR029751">
    <property type="entry name" value="Ribosomal_L25_dom"/>
</dbReference>
<dbReference type="HAMAP" id="MF_01334">
    <property type="entry name" value="Ribosomal_bL25_CTC"/>
    <property type="match status" value="1"/>
</dbReference>
<dbReference type="Proteomes" id="UP000250369">
    <property type="component" value="Unassembled WGS sequence"/>
</dbReference>
<dbReference type="Gene3D" id="2.170.120.20">
    <property type="entry name" value="Ribosomal protein L25, beta domain"/>
    <property type="match status" value="1"/>
</dbReference>
<evidence type="ECO:0000256" key="2">
    <source>
        <dbReference type="ARBA" id="ARBA00022884"/>
    </source>
</evidence>
<evidence type="ECO:0000256" key="1">
    <source>
        <dbReference type="ARBA" id="ARBA00022730"/>
    </source>
</evidence>
<dbReference type="NCBIfam" id="TIGR00731">
    <property type="entry name" value="bL25_bact_ctc"/>
    <property type="match status" value="1"/>
</dbReference>
<dbReference type="RefSeq" id="WP_113036824.1">
    <property type="nucleotide sequence ID" value="NZ_QMFB01000058.1"/>
</dbReference>
<keyword evidence="1 5" id="KW-0699">rRNA-binding</keyword>
<evidence type="ECO:0000259" key="7">
    <source>
        <dbReference type="Pfam" id="PF01386"/>
    </source>
</evidence>
<keyword evidence="3 5" id="KW-0689">Ribosomal protein</keyword>
<dbReference type="InterPro" id="IPR037121">
    <property type="entry name" value="Ribosomal_bL25_C"/>
</dbReference>